<sequence length="82" mass="9526">MTARLKAKHMAIEFRIWAICNPIGWDITMKEVAQRLGISQRAVLHAARRKDWCSRFRAHQTDYIGKFVDHEIDAIDRMMGAA</sequence>
<keyword evidence="2" id="KW-1185">Reference proteome</keyword>
<proteinExistence type="predicted"/>
<reference evidence="1 2" key="1">
    <citation type="submission" date="2014-03" db="EMBL/GenBank/DDBJ databases">
        <title>The draft genome sequence of Thioclava dalianensis DLFJ1-1.</title>
        <authorList>
            <person name="Lai Q."/>
            <person name="Shao Z."/>
        </authorList>
    </citation>
    <scope>NUCLEOTIDE SEQUENCE [LARGE SCALE GENOMIC DNA]</scope>
    <source>
        <strain evidence="1 2">DLFJ1-1</strain>
    </source>
</reference>
<dbReference type="OrthoDB" id="7873485at2"/>
<evidence type="ECO:0000313" key="2">
    <source>
        <dbReference type="Proteomes" id="UP000027725"/>
    </source>
</evidence>
<comment type="caution">
    <text evidence="1">The sequence shown here is derived from an EMBL/GenBank/DDBJ whole genome shotgun (WGS) entry which is preliminary data.</text>
</comment>
<protein>
    <recommendedName>
        <fullName evidence="3">MarR family transcriptional regulator</fullName>
    </recommendedName>
</protein>
<gene>
    <name evidence="1" type="ORF">DL1_08700</name>
</gene>
<dbReference type="Proteomes" id="UP000027725">
    <property type="component" value="Unassembled WGS sequence"/>
</dbReference>
<dbReference type="AlphaFoldDB" id="A0A074TAN5"/>
<organism evidence="1 2">
    <name type="scientific">Thioclava dalianensis</name>
    <dbReference type="NCBI Taxonomy" id="1185766"/>
    <lineage>
        <taxon>Bacteria</taxon>
        <taxon>Pseudomonadati</taxon>
        <taxon>Pseudomonadota</taxon>
        <taxon>Alphaproteobacteria</taxon>
        <taxon>Rhodobacterales</taxon>
        <taxon>Paracoccaceae</taxon>
        <taxon>Thioclava</taxon>
    </lineage>
</organism>
<evidence type="ECO:0008006" key="3">
    <source>
        <dbReference type="Google" id="ProtNLM"/>
    </source>
</evidence>
<dbReference type="EMBL" id="JHEH01000023">
    <property type="protein sequence ID" value="KEP68836.1"/>
    <property type="molecule type" value="Genomic_DNA"/>
</dbReference>
<dbReference type="RefSeq" id="WP_038067996.1">
    <property type="nucleotide sequence ID" value="NZ_FOVB01000006.1"/>
</dbReference>
<dbReference type="STRING" id="1185766.SAMN05216224_10649"/>
<accession>A0A074TAN5</accession>
<name>A0A074TAN5_9RHOB</name>
<evidence type="ECO:0000313" key="1">
    <source>
        <dbReference type="EMBL" id="KEP68836.1"/>
    </source>
</evidence>